<dbReference type="Proteomes" id="UP000683507">
    <property type="component" value="Chromosome"/>
</dbReference>
<evidence type="ECO:0000313" key="8">
    <source>
        <dbReference type="Proteomes" id="UP000683507"/>
    </source>
</evidence>
<feature type="transmembrane region" description="Helical" evidence="5">
    <location>
        <begin position="64"/>
        <end position="86"/>
    </location>
</feature>
<gene>
    <name evidence="7" type="ORF">CRYO30217_01059</name>
</gene>
<evidence type="ECO:0000256" key="2">
    <source>
        <dbReference type="ARBA" id="ARBA00022692"/>
    </source>
</evidence>
<dbReference type="KEGG" id="ptan:CRYO30217_01059"/>
<name>A0A916JLQ6_9FLAO</name>
<feature type="transmembrane region" description="Helical" evidence="5">
    <location>
        <begin position="98"/>
        <end position="114"/>
    </location>
</feature>
<feature type="transmembrane region" description="Helical" evidence="5">
    <location>
        <begin position="221"/>
        <end position="250"/>
    </location>
</feature>
<keyword evidence="2 5" id="KW-0812">Transmembrane</keyword>
<accession>A0A916JLQ6</accession>
<feature type="transmembrane region" description="Helical" evidence="5">
    <location>
        <begin position="35"/>
        <end position="58"/>
    </location>
</feature>
<evidence type="ECO:0000313" key="7">
    <source>
        <dbReference type="EMBL" id="CAG5079773.1"/>
    </source>
</evidence>
<evidence type="ECO:0000256" key="3">
    <source>
        <dbReference type="ARBA" id="ARBA00022989"/>
    </source>
</evidence>
<organism evidence="7 8">
    <name type="scientific">Parvicella tangerina</name>
    <dbReference type="NCBI Taxonomy" id="2829795"/>
    <lineage>
        <taxon>Bacteria</taxon>
        <taxon>Pseudomonadati</taxon>
        <taxon>Bacteroidota</taxon>
        <taxon>Flavobacteriia</taxon>
        <taxon>Flavobacteriales</taxon>
        <taxon>Parvicellaceae</taxon>
        <taxon>Parvicella</taxon>
    </lineage>
</organism>
<dbReference type="PANTHER" id="PTHR37422">
    <property type="entry name" value="TEICHURONIC ACID BIOSYNTHESIS PROTEIN TUAE"/>
    <property type="match status" value="1"/>
</dbReference>
<dbReference type="InterPro" id="IPR051533">
    <property type="entry name" value="WaaL-like"/>
</dbReference>
<keyword evidence="3 5" id="KW-1133">Transmembrane helix</keyword>
<feature type="transmembrane region" description="Helical" evidence="5">
    <location>
        <begin position="352"/>
        <end position="373"/>
    </location>
</feature>
<dbReference type="EMBL" id="OU015584">
    <property type="protein sequence ID" value="CAG5079773.1"/>
    <property type="molecule type" value="Genomic_DNA"/>
</dbReference>
<protein>
    <recommendedName>
        <fullName evidence="6">O-antigen ligase-related domain-containing protein</fullName>
    </recommendedName>
</protein>
<feature type="transmembrane region" description="Helical" evidence="5">
    <location>
        <begin position="190"/>
        <end position="209"/>
    </location>
</feature>
<reference evidence="7" key="1">
    <citation type="submission" date="2021-04" db="EMBL/GenBank/DDBJ databases">
        <authorList>
            <person name="Rodrigo-Torres L."/>
            <person name="Arahal R. D."/>
            <person name="Lucena T."/>
        </authorList>
    </citation>
    <scope>NUCLEOTIDE SEQUENCE</scope>
    <source>
        <strain evidence="7">AS29M-1</strain>
    </source>
</reference>
<dbReference type="AlphaFoldDB" id="A0A916JLQ6"/>
<evidence type="ECO:0000259" key="6">
    <source>
        <dbReference type="Pfam" id="PF04932"/>
    </source>
</evidence>
<evidence type="ECO:0000256" key="4">
    <source>
        <dbReference type="ARBA" id="ARBA00023136"/>
    </source>
</evidence>
<dbReference type="Pfam" id="PF04932">
    <property type="entry name" value="Wzy_C"/>
    <property type="match status" value="1"/>
</dbReference>
<keyword evidence="8" id="KW-1185">Reference proteome</keyword>
<evidence type="ECO:0000256" key="1">
    <source>
        <dbReference type="ARBA" id="ARBA00004141"/>
    </source>
</evidence>
<sequence>MKLYRDILQFVAIFVLWILAGFVNEYVAMATVVGVFGYLIAQNKFGLVIVSYLLLLVFSDSRHGFLSFAITIKPIVTVLLGVISFLLTNKNWAKNSLMQFYIPFFVFVTITAVFNPDLNILLKSLSVFLIIYLVPTLANYALKKDREYFLKLFFYSLGILLIMGLTLRVVSPALVLLNERYTGVLGNPNGLGIFITVYYFLFQVTLYYFPRLFDRRIKYLLYFLIFASLILSQSRNAMLNIAVFHVFMFLNKRSVTLSFIVLSVIIASYGFLLTFAINIIQWIGIEKFARIETLEDGSGRTIAWDYFWGKIERHNYWFGTGVGSTEQLFKENYTMLSRMGHQGNAHNSFLTLWYDLGVFGVIAFLIGFIGNMIKTVKNYIAFPIAVGLLLSANFESWLSASLNPFHIGAILIITLLHYVTDEKINEKRAKELQEEKLSKQRVKQAQTS</sequence>
<dbReference type="RefSeq" id="WP_258541278.1">
    <property type="nucleotide sequence ID" value="NZ_OU015584.1"/>
</dbReference>
<feature type="transmembrane region" description="Helical" evidence="5">
    <location>
        <begin position="120"/>
        <end position="140"/>
    </location>
</feature>
<feature type="transmembrane region" description="Helical" evidence="5">
    <location>
        <begin position="6"/>
        <end position="23"/>
    </location>
</feature>
<dbReference type="PANTHER" id="PTHR37422:SF23">
    <property type="entry name" value="TEICHURONIC ACID BIOSYNTHESIS PROTEIN TUAE"/>
    <property type="match status" value="1"/>
</dbReference>
<feature type="transmembrane region" description="Helical" evidence="5">
    <location>
        <begin position="397"/>
        <end position="420"/>
    </location>
</feature>
<comment type="subcellular location">
    <subcellularLocation>
        <location evidence="1">Membrane</location>
        <topology evidence="1">Multi-pass membrane protein</topology>
    </subcellularLocation>
</comment>
<evidence type="ECO:0000256" key="5">
    <source>
        <dbReference type="SAM" id="Phobius"/>
    </source>
</evidence>
<feature type="transmembrane region" description="Helical" evidence="5">
    <location>
        <begin position="256"/>
        <end position="280"/>
    </location>
</feature>
<feature type="domain" description="O-antigen ligase-related" evidence="6">
    <location>
        <begin position="221"/>
        <end position="365"/>
    </location>
</feature>
<feature type="transmembrane region" description="Helical" evidence="5">
    <location>
        <begin position="152"/>
        <end position="170"/>
    </location>
</feature>
<keyword evidence="4 5" id="KW-0472">Membrane</keyword>
<dbReference type="InterPro" id="IPR007016">
    <property type="entry name" value="O-antigen_ligase-rel_domated"/>
</dbReference>
<proteinExistence type="predicted"/>
<dbReference type="GO" id="GO:0016020">
    <property type="term" value="C:membrane"/>
    <property type="evidence" value="ECO:0007669"/>
    <property type="project" value="UniProtKB-SubCell"/>
</dbReference>